<dbReference type="Proteomes" id="UP000538292">
    <property type="component" value="Unassembled WGS sequence"/>
</dbReference>
<protein>
    <submittedName>
        <fullName evidence="1">Uncharacterized protein</fullName>
    </submittedName>
</protein>
<dbReference type="Gene3D" id="6.20.350.10">
    <property type="match status" value="1"/>
</dbReference>
<proteinExistence type="predicted"/>
<gene>
    <name evidence="1" type="ORF">H2C83_15500</name>
</gene>
<reference evidence="1 2" key="1">
    <citation type="submission" date="2020-07" db="EMBL/GenBank/DDBJ databases">
        <title>Thermoactinomyces phylogeny.</title>
        <authorList>
            <person name="Dunlap C."/>
        </authorList>
    </citation>
    <scope>NUCLEOTIDE SEQUENCE [LARGE SCALE GENOMIC DNA]</scope>
    <source>
        <strain evidence="1 2">AMNI-1</strain>
    </source>
</reference>
<name>A0A7W1XUS3_9BACL</name>
<evidence type="ECO:0000313" key="2">
    <source>
        <dbReference type="Proteomes" id="UP000538292"/>
    </source>
</evidence>
<evidence type="ECO:0000313" key="1">
    <source>
        <dbReference type="EMBL" id="MBA4603672.1"/>
    </source>
</evidence>
<comment type="caution">
    <text evidence="1">The sequence shown here is derived from an EMBL/GenBank/DDBJ whole genome shotgun (WGS) entry which is preliminary data.</text>
</comment>
<organism evidence="1 2">
    <name type="scientific">Thermoactinomyces mirandus</name>
    <dbReference type="NCBI Taxonomy" id="2756294"/>
    <lineage>
        <taxon>Bacteria</taxon>
        <taxon>Bacillati</taxon>
        <taxon>Bacillota</taxon>
        <taxon>Bacilli</taxon>
        <taxon>Bacillales</taxon>
        <taxon>Thermoactinomycetaceae</taxon>
        <taxon>Thermoactinomyces</taxon>
    </lineage>
</organism>
<dbReference type="EMBL" id="JACEOL010000065">
    <property type="protein sequence ID" value="MBA4603672.1"/>
    <property type="molecule type" value="Genomic_DNA"/>
</dbReference>
<sequence length="138" mass="16613">MIGRFRKNKRLFKFYYLFMIPVIGVPESTVNKEKARILTKDEYLLKIQDHLESLAEIEHRRWCAFHFLRGWDVYPNPTAEKTKDEEMKLHGCLVSWQELDHVIEQVGENCKNYDRNSIIGLYDMWKELDYEIVVREDG</sequence>
<accession>A0A7W1XUS3</accession>
<dbReference type="AlphaFoldDB" id="A0A7W1XUS3"/>
<keyword evidence="2" id="KW-1185">Reference proteome</keyword>